<evidence type="ECO:0000313" key="2">
    <source>
        <dbReference type="EMBL" id="QFR03003.1"/>
    </source>
</evidence>
<evidence type="ECO:0000259" key="1">
    <source>
        <dbReference type="PROSITE" id="PS51502"/>
    </source>
</evidence>
<sequence length="98" mass="10957">MITHIVLFKLKDGLARNAPSVIDAEKSAKAVGGQVPELLTWRVGWNAVDRDIAYDFAAVGVLPDLAALEKYQVNEFHRESVAKWRAISDWVVVDLHDE</sequence>
<dbReference type="SMART" id="SM00886">
    <property type="entry name" value="Dabb"/>
    <property type="match status" value="1"/>
</dbReference>
<dbReference type="InterPro" id="IPR011008">
    <property type="entry name" value="Dimeric_a/b-barrel"/>
</dbReference>
<proteinExistence type="predicted"/>
<dbReference type="Gene3D" id="3.30.70.100">
    <property type="match status" value="1"/>
</dbReference>
<organism evidence="2 3">
    <name type="scientific">Streptomyces phaeolivaceus</name>
    <dbReference type="NCBI Taxonomy" id="2653200"/>
    <lineage>
        <taxon>Bacteria</taxon>
        <taxon>Bacillati</taxon>
        <taxon>Actinomycetota</taxon>
        <taxon>Actinomycetes</taxon>
        <taxon>Kitasatosporales</taxon>
        <taxon>Streptomycetaceae</taxon>
        <taxon>Streptomyces</taxon>
    </lineage>
</organism>
<accession>A0A5P8KJG3</accession>
<gene>
    <name evidence="2" type="ORF">F9278_34635</name>
</gene>
<reference evidence="2 3" key="1">
    <citation type="submission" date="2019-10" db="EMBL/GenBank/DDBJ databases">
        <title>Streptomyces sp. strain GY16 isolated from leaves of Broussonetia papyrifera.</title>
        <authorList>
            <person name="Mo P."/>
        </authorList>
    </citation>
    <scope>NUCLEOTIDE SEQUENCE [LARGE SCALE GENOMIC DNA]</scope>
    <source>
        <strain evidence="2 3">GY16</strain>
    </source>
</reference>
<name>A0A5P8KJG3_9ACTN</name>
<dbReference type="PANTHER" id="PTHR37832:SF1">
    <property type="entry name" value="STRESS-RESPONSE A_B BARREL DOMAIN-CONTAINING PROTEIN"/>
    <property type="match status" value="1"/>
</dbReference>
<dbReference type="AlphaFoldDB" id="A0A5P8KJG3"/>
<dbReference type="PANTHER" id="PTHR37832">
    <property type="entry name" value="BLL2683 PROTEIN"/>
    <property type="match status" value="1"/>
</dbReference>
<dbReference type="Proteomes" id="UP000327294">
    <property type="component" value="Chromosome"/>
</dbReference>
<dbReference type="EMBL" id="CP045096">
    <property type="protein sequence ID" value="QFR03003.1"/>
    <property type="molecule type" value="Genomic_DNA"/>
</dbReference>
<keyword evidence="3" id="KW-1185">Reference proteome</keyword>
<dbReference type="SUPFAM" id="SSF54909">
    <property type="entry name" value="Dimeric alpha+beta barrel"/>
    <property type="match status" value="1"/>
</dbReference>
<feature type="domain" description="Stress-response A/B barrel" evidence="1">
    <location>
        <begin position="2"/>
        <end position="95"/>
    </location>
</feature>
<dbReference type="PROSITE" id="PS51502">
    <property type="entry name" value="S_R_A_B_BARREL"/>
    <property type="match status" value="1"/>
</dbReference>
<protein>
    <submittedName>
        <fullName evidence="2">Dabb family protein</fullName>
    </submittedName>
</protein>
<dbReference type="KEGG" id="sphv:F9278_34635"/>
<evidence type="ECO:0000313" key="3">
    <source>
        <dbReference type="Proteomes" id="UP000327294"/>
    </source>
</evidence>
<dbReference type="Pfam" id="PF07876">
    <property type="entry name" value="Dabb"/>
    <property type="match status" value="1"/>
</dbReference>
<dbReference type="InterPro" id="IPR013097">
    <property type="entry name" value="Dabb"/>
</dbReference>